<evidence type="ECO:0000313" key="3">
    <source>
        <dbReference type="Proteomes" id="UP000660454"/>
    </source>
</evidence>
<dbReference type="PANTHER" id="PTHR43162:SF1">
    <property type="entry name" value="PRESTALK A DIFFERENTIATION PROTEIN A"/>
    <property type="match status" value="1"/>
</dbReference>
<feature type="domain" description="NAD(P)-binding" evidence="1">
    <location>
        <begin position="18"/>
        <end position="192"/>
    </location>
</feature>
<sequence length="294" mass="30630">MDHGTCAATVVTMILVTGATGTIGSETVRLLAAMGERVRAMTRDPAAITPQPGVEVVRGDFGEPGSLARAADKAEALFLLSAPGPRLVEHDEAMLAAACAAGVGKVVKVSAIGTGQNTEARVGDWHLPGERAVQASGLRWTILRPSSFASNALRWAGHIRRGEPIPNTTGTGRQGVVDPRDIAEVAVRALTSDDHAGGVLTLTGPELLSVPDQAAILGETIGLRIPAIDVPLEVYKKQMLAAGVDPAFAEIAVNGSALVARDGNATITEDVERVLGRPPRTFSTWAYDHRAAFA</sequence>
<evidence type="ECO:0000259" key="1">
    <source>
        <dbReference type="Pfam" id="PF13460"/>
    </source>
</evidence>
<dbReference type="InterPro" id="IPR016040">
    <property type="entry name" value="NAD(P)-bd_dom"/>
</dbReference>
<proteinExistence type="predicted"/>
<protein>
    <submittedName>
        <fullName evidence="2">Nucleotide-diphosphate-sugar epimerase</fullName>
    </submittedName>
</protein>
<dbReference type="Pfam" id="PF13460">
    <property type="entry name" value="NAD_binding_10"/>
    <property type="match status" value="1"/>
</dbReference>
<dbReference type="SUPFAM" id="SSF51735">
    <property type="entry name" value="NAD(P)-binding Rossmann-fold domains"/>
    <property type="match status" value="1"/>
</dbReference>
<dbReference type="Gene3D" id="3.90.25.10">
    <property type="entry name" value="UDP-galactose 4-epimerase, domain 1"/>
    <property type="match status" value="1"/>
</dbReference>
<name>A0ABQ4H1N1_9ACTN</name>
<reference evidence="2 3" key="1">
    <citation type="submission" date="2021-01" db="EMBL/GenBank/DDBJ databases">
        <title>Whole genome shotgun sequence of Microbispora siamensis NBRC 104113.</title>
        <authorList>
            <person name="Komaki H."/>
            <person name="Tamura T."/>
        </authorList>
    </citation>
    <scope>NUCLEOTIDE SEQUENCE [LARGE SCALE GENOMIC DNA]</scope>
    <source>
        <strain evidence="2 3">NBRC 104113</strain>
    </source>
</reference>
<comment type="caution">
    <text evidence="2">The sequence shown here is derived from an EMBL/GenBank/DDBJ whole genome shotgun (WGS) entry which is preliminary data.</text>
</comment>
<dbReference type="Proteomes" id="UP000660454">
    <property type="component" value="Unassembled WGS sequence"/>
</dbReference>
<dbReference type="InterPro" id="IPR036291">
    <property type="entry name" value="NAD(P)-bd_dom_sf"/>
</dbReference>
<dbReference type="EMBL" id="BOOF01000081">
    <property type="protein sequence ID" value="GIH67525.1"/>
    <property type="molecule type" value="Genomic_DNA"/>
</dbReference>
<accession>A0ABQ4H1N1</accession>
<dbReference type="InterPro" id="IPR051604">
    <property type="entry name" value="Ergot_Alk_Oxidoreductase"/>
</dbReference>
<dbReference type="PANTHER" id="PTHR43162">
    <property type="match status" value="1"/>
</dbReference>
<keyword evidence="3" id="KW-1185">Reference proteome</keyword>
<gene>
    <name evidence="2" type="ORF">Msi02_83420</name>
</gene>
<evidence type="ECO:0000313" key="2">
    <source>
        <dbReference type="EMBL" id="GIH67525.1"/>
    </source>
</evidence>
<organism evidence="2 3">
    <name type="scientific">Microbispora siamensis</name>
    <dbReference type="NCBI Taxonomy" id="564413"/>
    <lineage>
        <taxon>Bacteria</taxon>
        <taxon>Bacillati</taxon>
        <taxon>Actinomycetota</taxon>
        <taxon>Actinomycetes</taxon>
        <taxon>Streptosporangiales</taxon>
        <taxon>Streptosporangiaceae</taxon>
        <taxon>Microbispora</taxon>
    </lineage>
</organism>
<dbReference type="Gene3D" id="3.40.50.720">
    <property type="entry name" value="NAD(P)-binding Rossmann-like Domain"/>
    <property type="match status" value="1"/>
</dbReference>